<evidence type="ECO:0000256" key="3">
    <source>
        <dbReference type="ARBA" id="ARBA00022741"/>
    </source>
</evidence>
<dbReference type="SUPFAM" id="SSF56112">
    <property type="entry name" value="Protein kinase-like (PK-like)"/>
    <property type="match status" value="1"/>
</dbReference>
<dbReference type="InterPro" id="IPR011009">
    <property type="entry name" value="Kinase-like_dom_sf"/>
</dbReference>
<evidence type="ECO:0000256" key="1">
    <source>
        <dbReference type="ARBA" id="ARBA00022553"/>
    </source>
</evidence>
<dbReference type="InterPro" id="IPR000719">
    <property type="entry name" value="Prot_kinase_dom"/>
</dbReference>
<protein>
    <submittedName>
        <fullName evidence="7">Receptor-like protein kinase ANXUR2 isoform X2</fullName>
    </submittedName>
</protein>
<keyword evidence="2" id="KW-0808">Transferase</keyword>
<evidence type="ECO:0000256" key="2">
    <source>
        <dbReference type="ARBA" id="ARBA00022679"/>
    </source>
</evidence>
<evidence type="ECO:0000313" key="7">
    <source>
        <dbReference type="EMBL" id="KAL1542000.1"/>
    </source>
</evidence>
<sequence length="187" mass="21367">MPNHEFRAKISRPLSKLKHKNVVELVVYNLDGLEQVLAYDFDPRGSLHDILHEQRGLGSKPYPALSWSQRIQIALGVARGLCYIHDHYKELIHHNIRSSNILLCSKIVVVDNAERARQRHLVSRAFPQMDSDKVHEIVDARLQAYYLPDAVKKMAQVAQLSLQRRASNMGEVVRNLELCLGETAEIN</sequence>
<dbReference type="GO" id="GO:0005524">
    <property type="term" value="F:ATP binding"/>
    <property type="evidence" value="ECO:0007669"/>
    <property type="project" value="UniProtKB-KW"/>
</dbReference>
<dbReference type="EMBL" id="JBEAFC010000009">
    <property type="protein sequence ID" value="KAL1542000.1"/>
    <property type="molecule type" value="Genomic_DNA"/>
</dbReference>
<name>A0ABD1GE48_SALDI</name>
<keyword evidence="5" id="KW-0067">ATP-binding</keyword>
<keyword evidence="3" id="KW-0547">Nucleotide-binding</keyword>
<dbReference type="InterPro" id="IPR020635">
    <property type="entry name" value="Tyr_kinase_cat_dom"/>
</dbReference>
<accession>A0ABD1GE48</accession>
<dbReference type="PROSITE" id="PS50011">
    <property type="entry name" value="PROTEIN_KINASE_DOM"/>
    <property type="match status" value="1"/>
</dbReference>
<proteinExistence type="predicted"/>
<dbReference type="PANTHER" id="PTHR47983">
    <property type="entry name" value="PTO-INTERACTING PROTEIN 1-LIKE"/>
    <property type="match status" value="1"/>
</dbReference>
<keyword evidence="1" id="KW-0597">Phosphoprotein</keyword>
<organism evidence="7 8">
    <name type="scientific">Salvia divinorum</name>
    <name type="common">Maria pastora</name>
    <name type="synonym">Diviner's sage</name>
    <dbReference type="NCBI Taxonomy" id="28513"/>
    <lineage>
        <taxon>Eukaryota</taxon>
        <taxon>Viridiplantae</taxon>
        <taxon>Streptophyta</taxon>
        <taxon>Embryophyta</taxon>
        <taxon>Tracheophyta</taxon>
        <taxon>Spermatophyta</taxon>
        <taxon>Magnoliopsida</taxon>
        <taxon>eudicotyledons</taxon>
        <taxon>Gunneridae</taxon>
        <taxon>Pentapetalae</taxon>
        <taxon>asterids</taxon>
        <taxon>lamiids</taxon>
        <taxon>Lamiales</taxon>
        <taxon>Lamiaceae</taxon>
        <taxon>Nepetoideae</taxon>
        <taxon>Mentheae</taxon>
        <taxon>Salviinae</taxon>
        <taxon>Salvia</taxon>
        <taxon>Salvia subgen. Calosphace</taxon>
    </lineage>
</organism>
<dbReference type="Gene3D" id="1.10.510.10">
    <property type="entry name" value="Transferase(Phosphotransferase) domain 1"/>
    <property type="match status" value="1"/>
</dbReference>
<gene>
    <name evidence="7" type="ORF">AAHA92_26144</name>
</gene>
<keyword evidence="4" id="KW-0418">Kinase</keyword>
<reference evidence="7 8" key="1">
    <citation type="submission" date="2024-06" db="EMBL/GenBank/DDBJ databases">
        <title>A chromosome level genome sequence of Diviner's sage (Salvia divinorum).</title>
        <authorList>
            <person name="Ford S.A."/>
            <person name="Ro D.-K."/>
            <person name="Ness R.W."/>
            <person name="Phillips M.A."/>
        </authorList>
    </citation>
    <scope>NUCLEOTIDE SEQUENCE [LARGE SCALE GENOMIC DNA]</scope>
    <source>
        <strain evidence="7">SAF-2024a</strain>
        <tissue evidence="7">Leaf</tissue>
    </source>
</reference>
<dbReference type="InterPro" id="IPR052101">
    <property type="entry name" value="Plant_StressResp_Kinase"/>
</dbReference>
<keyword evidence="8" id="KW-1185">Reference proteome</keyword>
<dbReference type="Pfam" id="PF07714">
    <property type="entry name" value="PK_Tyr_Ser-Thr"/>
    <property type="match status" value="1"/>
</dbReference>
<comment type="caution">
    <text evidence="7">The sequence shown here is derived from an EMBL/GenBank/DDBJ whole genome shotgun (WGS) entry which is preliminary data.</text>
</comment>
<feature type="domain" description="Protein kinase" evidence="6">
    <location>
        <begin position="1"/>
        <end position="187"/>
    </location>
</feature>
<evidence type="ECO:0000313" key="8">
    <source>
        <dbReference type="Proteomes" id="UP001567538"/>
    </source>
</evidence>
<evidence type="ECO:0000256" key="5">
    <source>
        <dbReference type="ARBA" id="ARBA00022840"/>
    </source>
</evidence>
<evidence type="ECO:0000259" key="6">
    <source>
        <dbReference type="PROSITE" id="PS50011"/>
    </source>
</evidence>
<dbReference type="SMART" id="SM00219">
    <property type="entry name" value="TyrKc"/>
    <property type="match status" value="1"/>
</dbReference>
<dbReference type="Proteomes" id="UP001567538">
    <property type="component" value="Unassembled WGS sequence"/>
</dbReference>
<evidence type="ECO:0000256" key="4">
    <source>
        <dbReference type="ARBA" id="ARBA00022777"/>
    </source>
</evidence>
<dbReference type="GO" id="GO:0016301">
    <property type="term" value="F:kinase activity"/>
    <property type="evidence" value="ECO:0007669"/>
    <property type="project" value="UniProtKB-KW"/>
</dbReference>
<dbReference type="AlphaFoldDB" id="A0ABD1GE48"/>
<dbReference type="PANTHER" id="PTHR47983:SF49">
    <property type="entry name" value="RECEPTOR-LIKE CYTOPLASMIC KINASE 1"/>
    <property type="match status" value="1"/>
</dbReference>
<dbReference type="InterPro" id="IPR001245">
    <property type="entry name" value="Ser-Thr/Tyr_kinase_cat_dom"/>
</dbReference>